<dbReference type="RefSeq" id="WP_153342329.1">
    <property type="nucleotide sequence ID" value="NZ_WEGI01000006.1"/>
</dbReference>
<dbReference type="OrthoDB" id="5191578at2"/>
<evidence type="ECO:0000313" key="2">
    <source>
        <dbReference type="EMBL" id="MQY27300.1"/>
    </source>
</evidence>
<evidence type="ECO:0000313" key="3">
    <source>
        <dbReference type="Proteomes" id="UP000431401"/>
    </source>
</evidence>
<comment type="caution">
    <text evidence="2">The sequence shown here is derived from an EMBL/GenBank/DDBJ whole genome shotgun (WGS) entry which is preliminary data.</text>
</comment>
<dbReference type="AlphaFoldDB" id="A0A7K0DNI3"/>
<name>A0A7K0DNI3_9NOCA</name>
<evidence type="ECO:0000256" key="1">
    <source>
        <dbReference type="SAM" id="MobiDB-lite"/>
    </source>
</evidence>
<sequence>MANFPSGHFTITTNDTGRCLRTDLGATRVLHTGHRADTPDETTPAPSLELGDSDRATVTAWYLDTTYDRDHRAPRNQLVSVAAREQRNIGDYCVTLDSDSAPEEELPDRQARTHRRADLEHLMPSEWGQPGSKSVEVTRTWHDFCGPYTHELFHQWGENAEEMLLLICEDDPPAQWHGTDAQVLFDAVKAYHVESSQPLPKVTAADLHHRDTAITMDSCTADRATGVTYQWQTDGHYIWGADSTTIPSHRTYWTDNGSHGLVARRKGGTGQTWTCTPV</sequence>
<keyword evidence="3" id="KW-1185">Reference proteome</keyword>
<organism evidence="2 3">
    <name type="scientific">Nocardia aurantia</name>
    <dbReference type="NCBI Taxonomy" id="2585199"/>
    <lineage>
        <taxon>Bacteria</taxon>
        <taxon>Bacillati</taxon>
        <taxon>Actinomycetota</taxon>
        <taxon>Actinomycetes</taxon>
        <taxon>Mycobacteriales</taxon>
        <taxon>Nocardiaceae</taxon>
        <taxon>Nocardia</taxon>
    </lineage>
</organism>
<protein>
    <submittedName>
        <fullName evidence="2">Uncharacterized protein</fullName>
    </submittedName>
</protein>
<reference evidence="2 3" key="1">
    <citation type="submission" date="2019-10" db="EMBL/GenBank/DDBJ databases">
        <title>Nocardia macrotermitis sp. nov. and Nocardia aurantia sp. nov., isolated from the gut of fungus growing-termite Macrotermes natalensis.</title>
        <authorList>
            <person name="Benndorf R."/>
            <person name="Schwitalla J."/>
            <person name="Martin K."/>
            <person name="De Beer W."/>
            <person name="Kaster A.-K."/>
            <person name="Vollmers J."/>
            <person name="Poulsen M."/>
            <person name="Beemelmanns C."/>
        </authorList>
    </citation>
    <scope>NUCLEOTIDE SEQUENCE [LARGE SCALE GENOMIC DNA]</scope>
    <source>
        <strain evidence="2 3">RB56</strain>
    </source>
</reference>
<feature type="region of interest" description="Disordered" evidence="1">
    <location>
        <begin position="32"/>
        <end position="51"/>
    </location>
</feature>
<dbReference type="EMBL" id="WEGI01000006">
    <property type="protein sequence ID" value="MQY27300.1"/>
    <property type="molecule type" value="Genomic_DNA"/>
</dbReference>
<accession>A0A7K0DNI3</accession>
<proteinExistence type="predicted"/>
<dbReference type="Proteomes" id="UP000431401">
    <property type="component" value="Unassembled WGS sequence"/>
</dbReference>
<gene>
    <name evidence="2" type="ORF">NRB56_28830</name>
</gene>